<feature type="compositionally biased region" description="Basic and acidic residues" evidence="1">
    <location>
        <begin position="49"/>
        <end position="63"/>
    </location>
</feature>
<protein>
    <submittedName>
        <fullName evidence="2">Uncharacterized protein</fullName>
    </submittedName>
</protein>
<feature type="region of interest" description="Disordered" evidence="1">
    <location>
        <begin position="49"/>
        <end position="70"/>
    </location>
</feature>
<name>A0A4S8M0E8_DENBC</name>
<keyword evidence="3" id="KW-1185">Reference proteome</keyword>
<evidence type="ECO:0000313" key="2">
    <source>
        <dbReference type="EMBL" id="THU95524.1"/>
    </source>
</evidence>
<proteinExistence type="predicted"/>
<dbReference type="AlphaFoldDB" id="A0A4S8M0E8"/>
<feature type="compositionally biased region" description="Basic and acidic residues" evidence="1">
    <location>
        <begin position="1"/>
        <end position="24"/>
    </location>
</feature>
<feature type="region of interest" description="Disordered" evidence="1">
    <location>
        <begin position="1"/>
        <end position="34"/>
    </location>
</feature>
<accession>A0A4S8M0E8</accession>
<evidence type="ECO:0000256" key="1">
    <source>
        <dbReference type="SAM" id="MobiDB-lite"/>
    </source>
</evidence>
<dbReference type="EMBL" id="ML179198">
    <property type="protein sequence ID" value="THU95524.1"/>
    <property type="molecule type" value="Genomic_DNA"/>
</dbReference>
<evidence type="ECO:0000313" key="3">
    <source>
        <dbReference type="Proteomes" id="UP000297245"/>
    </source>
</evidence>
<organism evidence="2 3">
    <name type="scientific">Dendrothele bispora (strain CBS 962.96)</name>
    <dbReference type="NCBI Taxonomy" id="1314807"/>
    <lineage>
        <taxon>Eukaryota</taxon>
        <taxon>Fungi</taxon>
        <taxon>Dikarya</taxon>
        <taxon>Basidiomycota</taxon>
        <taxon>Agaricomycotina</taxon>
        <taxon>Agaricomycetes</taxon>
        <taxon>Agaricomycetidae</taxon>
        <taxon>Agaricales</taxon>
        <taxon>Agaricales incertae sedis</taxon>
        <taxon>Dendrothele</taxon>
    </lineage>
</organism>
<sequence length="186" mass="21266">MAVEEQVSHGDDVQVDAGGDRDDGVGSYRNGNRPFSSCLREWRRDHRHDLSREEKDFKQDPFKRHLTKPKNHLNNLKARQGADDYGDPQDEDYFANSLHTSHNLPHNHYMAKYNNPGLSLSWFYVSSFHFYPASQVIFSAYLASTIVYLAYADLVVNAEDPDLVPNHPIPYSCPAETPHRTRTSSS</sequence>
<reference evidence="2 3" key="1">
    <citation type="journal article" date="2019" name="Nat. Ecol. Evol.">
        <title>Megaphylogeny resolves global patterns of mushroom evolution.</title>
        <authorList>
            <person name="Varga T."/>
            <person name="Krizsan K."/>
            <person name="Foldi C."/>
            <person name="Dima B."/>
            <person name="Sanchez-Garcia M."/>
            <person name="Sanchez-Ramirez S."/>
            <person name="Szollosi G.J."/>
            <person name="Szarkandi J.G."/>
            <person name="Papp V."/>
            <person name="Albert L."/>
            <person name="Andreopoulos W."/>
            <person name="Angelini C."/>
            <person name="Antonin V."/>
            <person name="Barry K.W."/>
            <person name="Bougher N.L."/>
            <person name="Buchanan P."/>
            <person name="Buyck B."/>
            <person name="Bense V."/>
            <person name="Catcheside P."/>
            <person name="Chovatia M."/>
            <person name="Cooper J."/>
            <person name="Damon W."/>
            <person name="Desjardin D."/>
            <person name="Finy P."/>
            <person name="Geml J."/>
            <person name="Haridas S."/>
            <person name="Hughes K."/>
            <person name="Justo A."/>
            <person name="Karasinski D."/>
            <person name="Kautmanova I."/>
            <person name="Kiss B."/>
            <person name="Kocsube S."/>
            <person name="Kotiranta H."/>
            <person name="LaButti K.M."/>
            <person name="Lechner B.E."/>
            <person name="Liimatainen K."/>
            <person name="Lipzen A."/>
            <person name="Lukacs Z."/>
            <person name="Mihaltcheva S."/>
            <person name="Morgado L.N."/>
            <person name="Niskanen T."/>
            <person name="Noordeloos M.E."/>
            <person name="Ohm R.A."/>
            <person name="Ortiz-Santana B."/>
            <person name="Ovrebo C."/>
            <person name="Racz N."/>
            <person name="Riley R."/>
            <person name="Savchenko A."/>
            <person name="Shiryaev A."/>
            <person name="Soop K."/>
            <person name="Spirin V."/>
            <person name="Szebenyi C."/>
            <person name="Tomsovsky M."/>
            <person name="Tulloss R.E."/>
            <person name="Uehling J."/>
            <person name="Grigoriev I.V."/>
            <person name="Vagvolgyi C."/>
            <person name="Papp T."/>
            <person name="Martin F.M."/>
            <person name="Miettinen O."/>
            <person name="Hibbett D.S."/>
            <person name="Nagy L.G."/>
        </authorList>
    </citation>
    <scope>NUCLEOTIDE SEQUENCE [LARGE SCALE GENOMIC DNA]</scope>
    <source>
        <strain evidence="2 3">CBS 962.96</strain>
    </source>
</reference>
<dbReference type="Proteomes" id="UP000297245">
    <property type="component" value="Unassembled WGS sequence"/>
</dbReference>
<gene>
    <name evidence="2" type="ORF">K435DRAFT_859492</name>
</gene>